<evidence type="ECO:0000256" key="1">
    <source>
        <dbReference type="ARBA" id="ARBA00008748"/>
    </source>
</evidence>
<dbReference type="InterPro" id="IPR023865">
    <property type="entry name" value="Aliphatic_acid_kinase_CS"/>
</dbReference>
<evidence type="ECO:0000256" key="8">
    <source>
        <dbReference type="ARBA" id="ARBA00022842"/>
    </source>
</evidence>
<dbReference type="GO" id="GO:0005524">
    <property type="term" value="F:ATP binding"/>
    <property type="evidence" value="ECO:0007669"/>
    <property type="project" value="UniProtKB-KW"/>
</dbReference>
<evidence type="ECO:0000313" key="12">
    <source>
        <dbReference type="Proteomes" id="UP000036270"/>
    </source>
</evidence>
<feature type="binding site" evidence="9">
    <location>
        <begin position="334"/>
        <end position="338"/>
    </location>
    <ligand>
        <name>ATP</name>
        <dbReference type="ChEBI" id="CHEBI:30616"/>
    </ligand>
</feature>
<comment type="subunit">
    <text evidence="9">Homodimer.</text>
</comment>
<comment type="subcellular location">
    <subcellularLocation>
        <location evidence="9">Cytoplasm</location>
    </subcellularLocation>
</comment>
<feature type="binding site" evidence="9">
    <location>
        <begin position="286"/>
        <end position="288"/>
    </location>
    <ligand>
        <name>ATP</name>
        <dbReference type="ChEBI" id="CHEBI:30616"/>
    </ligand>
</feature>
<sequence length="403" mass="44439">MSKQHNILVINCGSSSLKFSIIDPHSEESLLSGLAECLGLAEAKISWKYAGEKFNAPLAPHSTHTDALTFVTDKILADYPQLKESIQAIGHRITHGGEKYHQPTLITEEVIGEVEKLFELAPLHNPANIMGVRAAQTAFPHLKAKNVAVFDTGFHATLPAHAYLYPLPISLYEQYGIRRYGFHGISHYYIAYKTAEQLGKPLSDLNMISCHLGNGASITAIKNGESIDTSMGFTPCEGLVMGTRCGDIDPALLIYLKQKLDLSTEETSNLINKQSGLLGLSGSSSDFRYITEHYEQDKNCRIALEVYIHRLVKYIGAYAMLLDNQLDAIVFTGGIGENSELVRRLVLEKLTILGFELDQQRNLAARFGNSGEITTEKSLHSAYVIPTNEELVIAKYTTAFFAA</sequence>
<feature type="active site" description="Proton donor/acceptor" evidence="9">
    <location>
        <position position="151"/>
    </location>
</feature>
<dbReference type="PATRIC" id="fig|67855.3.peg.2172"/>
<keyword evidence="5 9" id="KW-0547">Nucleotide-binding</keyword>
<dbReference type="STRING" id="67855.RO21_10250"/>
<comment type="function">
    <text evidence="9">Catalyzes the formation of acetyl phosphate from acetate and ATP. Can also catalyze the reverse reaction.</text>
</comment>
<feature type="binding site" evidence="9">
    <location>
        <position position="92"/>
    </location>
    <ligand>
        <name>substrate</name>
    </ligand>
</feature>
<dbReference type="InterPro" id="IPR004372">
    <property type="entry name" value="Ac/propionate_kinase"/>
</dbReference>
<dbReference type="PRINTS" id="PR00471">
    <property type="entry name" value="ACETATEKNASE"/>
</dbReference>
<keyword evidence="2 9" id="KW-0963">Cytoplasm</keyword>
<feature type="binding site" evidence="9">
    <location>
        <position position="18"/>
    </location>
    <ligand>
        <name>ATP</name>
        <dbReference type="ChEBI" id="CHEBI:30616"/>
    </ligand>
</feature>
<keyword evidence="8 9" id="KW-0460">Magnesium</keyword>
<evidence type="ECO:0000256" key="6">
    <source>
        <dbReference type="ARBA" id="ARBA00022777"/>
    </source>
</evidence>
<comment type="similarity">
    <text evidence="1 9 10">Belongs to the acetokinase family.</text>
</comment>
<dbReference type="Proteomes" id="UP000036270">
    <property type="component" value="Unassembled WGS sequence"/>
</dbReference>
<dbReference type="Pfam" id="PF00871">
    <property type="entry name" value="Acetate_kinase"/>
    <property type="match status" value="1"/>
</dbReference>
<dbReference type="PROSITE" id="PS01075">
    <property type="entry name" value="ACETATE_KINASE_1"/>
    <property type="match status" value="1"/>
</dbReference>
<reference evidence="11 12" key="1">
    <citation type="submission" date="2014-12" db="EMBL/GenBank/DDBJ databases">
        <title>Reclassification of Actinobacillus muris as Muribacter muris.</title>
        <authorList>
            <person name="Christensen H."/>
            <person name="Nicklas W."/>
            <person name="Bisgaard M."/>
        </authorList>
    </citation>
    <scope>NUCLEOTIDE SEQUENCE [LARGE SCALE GENOMIC DNA]</scope>
    <source>
        <strain evidence="11 12">Ackerman80-443D</strain>
    </source>
</reference>
<keyword evidence="12" id="KW-1185">Reference proteome</keyword>
<dbReference type="NCBIfam" id="TIGR00016">
    <property type="entry name" value="ackA"/>
    <property type="match status" value="1"/>
</dbReference>
<protein>
    <recommendedName>
        <fullName evidence="9">Acetate kinase</fullName>
        <ecNumber evidence="9">2.7.2.1</ecNumber>
    </recommendedName>
    <alternativeName>
        <fullName evidence="9">Acetokinase</fullName>
    </alternativeName>
</protein>
<evidence type="ECO:0000256" key="7">
    <source>
        <dbReference type="ARBA" id="ARBA00022840"/>
    </source>
</evidence>
<proteinExistence type="inferred from homology"/>
<evidence type="ECO:0000256" key="9">
    <source>
        <dbReference type="HAMAP-Rule" id="MF_00020"/>
    </source>
</evidence>
<dbReference type="GO" id="GO:0008776">
    <property type="term" value="F:acetate kinase activity"/>
    <property type="evidence" value="ECO:0007669"/>
    <property type="project" value="UniProtKB-UniRule"/>
</dbReference>
<feature type="binding site" evidence="9">
    <location>
        <begin position="211"/>
        <end position="215"/>
    </location>
    <ligand>
        <name>ATP</name>
        <dbReference type="ChEBI" id="CHEBI:30616"/>
    </ligand>
</feature>
<keyword evidence="6 9" id="KW-0418">Kinase</keyword>
<keyword evidence="7 9" id="KW-0067">ATP-binding</keyword>
<dbReference type="InterPro" id="IPR043129">
    <property type="entry name" value="ATPase_NBD"/>
</dbReference>
<keyword evidence="4 9" id="KW-0479">Metal-binding</keyword>
<dbReference type="RefSeq" id="WP_047977688.1">
    <property type="nucleotide sequence ID" value="NZ_JWIZ01000076.1"/>
</dbReference>
<feature type="site" description="Transition state stabilizer" evidence="9">
    <location>
        <position position="183"/>
    </location>
</feature>
<dbReference type="UniPathway" id="UPA00340">
    <property type="reaction ID" value="UER00458"/>
</dbReference>
<dbReference type="HAMAP" id="MF_00020">
    <property type="entry name" value="Acetate_kinase"/>
    <property type="match status" value="1"/>
</dbReference>
<dbReference type="GO" id="GO:0000287">
    <property type="term" value="F:magnesium ion binding"/>
    <property type="evidence" value="ECO:0007669"/>
    <property type="project" value="UniProtKB-UniRule"/>
</dbReference>
<evidence type="ECO:0000256" key="2">
    <source>
        <dbReference type="ARBA" id="ARBA00022490"/>
    </source>
</evidence>
<evidence type="ECO:0000256" key="4">
    <source>
        <dbReference type="ARBA" id="ARBA00022723"/>
    </source>
</evidence>
<dbReference type="InterPro" id="IPR000890">
    <property type="entry name" value="Aliphatic_acid_kin_short-chain"/>
</dbReference>
<comment type="cofactor">
    <cofactor evidence="9">
        <name>Mg(2+)</name>
        <dbReference type="ChEBI" id="CHEBI:18420"/>
    </cofactor>
    <cofactor evidence="9">
        <name>Mn(2+)</name>
        <dbReference type="ChEBI" id="CHEBI:29035"/>
    </cofactor>
    <text evidence="9">Mg(2+). Can also accept Mn(2+).</text>
</comment>
<dbReference type="GO" id="GO:0005829">
    <property type="term" value="C:cytosol"/>
    <property type="evidence" value="ECO:0007669"/>
    <property type="project" value="TreeGrafter"/>
</dbReference>
<dbReference type="PANTHER" id="PTHR21060">
    <property type="entry name" value="ACETATE KINASE"/>
    <property type="match status" value="1"/>
</dbReference>
<evidence type="ECO:0000256" key="5">
    <source>
        <dbReference type="ARBA" id="ARBA00022741"/>
    </source>
</evidence>
<dbReference type="GO" id="GO:0006085">
    <property type="term" value="P:acetyl-CoA biosynthetic process"/>
    <property type="evidence" value="ECO:0007669"/>
    <property type="project" value="UniProtKB-UniRule"/>
</dbReference>
<evidence type="ECO:0000256" key="10">
    <source>
        <dbReference type="RuleBase" id="RU003835"/>
    </source>
</evidence>
<dbReference type="Gene3D" id="3.30.420.40">
    <property type="match status" value="2"/>
</dbReference>
<dbReference type="PIRSF" id="PIRSF000722">
    <property type="entry name" value="Acetate_prop_kin"/>
    <property type="match status" value="1"/>
</dbReference>
<comment type="catalytic activity">
    <reaction evidence="9">
        <text>acetate + ATP = acetyl phosphate + ADP</text>
        <dbReference type="Rhea" id="RHEA:11352"/>
        <dbReference type="ChEBI" id="CHEBI:22191"/>
        <dbReference type="ChEBI" id="CHEBI:30089"/>
        <dbReference type="ChEBI" id="CHEBI:30616"/>
        <dbReference type="ChEBI" id="CHEBI:456216"/>
        <dbReference type="EC" id="2.7.2.1"/>
    </reaction>
</comment>
<keyword evidence="3 9" id="KW-0808">Transferase</keyword>
<dbReference type="PANTHER" id="PTHR21060:SF21">
    <property type="entry name" value="ACETATE KINASE"/>
    <property type="match status" value="1"/>
</dbReference>
<dbReference type="PROSITE" id="PS01076">
    <property type="entry name" value="ACETATE_KINASE_2"/>
    <property type="match status" value="1"/>
</dbReference>
<accession>A0A0J5P380</accession>
<dbReference type="EMBL" id="JWIZ01000076">
    <property type="protein sequence ID" value="KMK50701.1"/>
    <property type="molecule type" value="Genomic_DNA"/>
</dbReference>
<feature type="binding site" evidence="9">
    <location>
        <position position="389"/>
    </location>
    <ligand>
        <name>Mg(2+)</name>
        <dbReference type="ChEBI" id="CHEBI:18420"/>
    </ligand>
</feature>
<organism evidence="11 12">
    <name type="scientific">Muribacter muris</name>
    <dbReference type="NCBI Taxonomy" id="67855"/>
    <lineage>
        <taxon>Bacteria</taxon>
        <taxon>Pseudomonadati</taxon>
        <taxon>Pseudomonadota</taxon>
        <taxon>Gammaproteobacteria</taxon>
        <taxon>Pasteurellales</taxon>
        <taxon>Pasteurellaceae</taxon>
        <taxon>Muribacter</taxon>
    </lineage>
</organism>
<dbReference type="GO" id="GO:0006083">
    <property type="term" value="P:acetate metabolic process"/>
    <property type="evidence" value="ECO:0007669"/>
    <property type="project" value="TreeGrafter"/>
</dbReference>
<dbReference type="AlphaFoldDB" id="A0A0J5P380"/>
<evidence type="ECO:0000313" key="11">
    <source>
        <dbReference type="EMBL" id="KMK50701.1"/>
    </source>
</evidence>
<gene>
    <name evidence="9" type="primary">ackA</name>
    <name evidence="11" type="ORF">RO21_10250</name>
</gene>
<name>A0A0J5P380_9PAST</name>
<dbReference type="EC" id="2.7.2.1" evidence="9"/>
<comment type="pathway">
    <text evidence="9">Metabolic intermediate biosynthesis; acetyl-CoA biosynthesis; acetyl-CoA from acetate: step 1/2.</text>
</comment>
<feature type="binding site" evidence="9">
    <location>
        <position position="11"/>
    </location>
    <ligand>
        <name>Mg(2+)</name>
        <dbReference type="ChEBI" id="CHEBI:18420"/>
    </ligand>
</feature>
<evidence type="ECO:0000256" key="3">
    <source>
        <dbReference type="ARBA" id="ARBA00022679"/>
    </source>
</evidence>
<dbReference type="CDD" id="cd24010">
    <property type="entry name" value="ASKHA_NBD_AcK_PK"/>
    <property type="match status" value="1"/>
</dbReference>
<feature type="site" description="Transition state stabilizer" evidence="9">
    <location>
        <position position="244"/>
    </location>
</feature>
<dbReference type="SUPFAM" id="SSF53067">
    <property type="entry name" value="Actin-like ATPase domain"/>
    <property type="match status" value="2"/>
</dbReference>
<comment type="caution">
    <text evidence="11">The sequence shown here is derived from an EMBL/GenBank/DDBJ whole genome shotgun (WGS) entry which is preliminary data.</text>
</comment>